<evidence type="ECO:0000313" key="8">
    <source>
        <dbReference type="Proteomes" id="UP001186944"/>
    </source>
</evidence>
<dbReference type="GO" id="GO:0016020">
    <property type="term" value="C:membrane"/>
    <property type="evidence" value="ECO:0007669"/>
    <property type="project" value="UniProtKB-SubCell"/>
</dbReference>
<proteinExistence type="inferred from homology"/>
<keyword evidence="5" id="KW-0472">Membrane</keyword>
<dbReference type="EMBL" id="VSWD01000011">
    <property type="protein sequence ID" value="KAK3087571.1"/>
    <property type="molecule type" value="Genomic_DNA"/>
</dbReference>
<dbReference type="InterPro" id="IPR002159">
    <property type="entry name" value="CD36_fam"/>
</dbReference>
<evidence type="ECO:0000256" key="6">
    <source>
        <dbReference type="ARBA" id="ARBA00023180"/>
    </source>
</evidence>
<evidence type="ECO:0000256" key="1">
    <source>
        <dbReference type="ARBA" id="ARBA00004370"/>
    </source>
</evidence>
<evidence type="ECO:0000256" key="2">
    <source>
        <dbReference type="ARBA" id="ARBA00010532"/>
    </source>
</evidence>
<dbReference type="GO" id="GO:0005737">
    <property type="term" value="C:cytoplasm"/>
    <property type="evidence" value="ECO:0007669"/>
    <property type="project" value="TreeGrafter"/>
</dbReference>
<dbReference type="PRINTS" id="PR01609">
    <property type="entry name" value="CD36FAMILY"/>
</dbReference>
<evidence type="ECO:0000256" key="3">
    <source>
        <dbReference type="ARBA" id="ARBA00022692"/>
    </source>
</evidence>
<keyword evidence="6" id="KW-0325">Glycoprotein</keyword>
<dbReference type="GO" id="GO:0005044">
    <property type="term" value="F:scavenger receptor activity"/>
    <property type="evidence" value="ECO:0007669"/>
    <property type="project" value="TreeGrafter"/>
</dbReference>
<protein>
    <submittedName>
        <fullName evidence="7">Uncharacterized protein</fullName>
    </submittedName>
</protein>
<accession>A0AA88XLI7</accession>
<keyword evidence="4" id="KW-1133">Transmembrane helix</keyword>
<dbReference type="PANTHER" id="PTHR11923:SF51">
    <property type="entry name" value="LYSOSOME MEMBRANE PROTEIN 2"/>
    <property type="match status" value="1"/>
</dbReference>
<sequence length="173" mass="20563">MPLKNGSYTYGPWLDPPLPIYFKMYMFDLTNPLEVVNEGAKPFFREKGPYTYRLWPKKINITFNNNNTVTYRETHTYVFQRNMSVGPSTDRFLTLNLPLLTVTTLIRKEYPFIKDMVKLMLSIEKSYSLFVNVSVDEFVWGYQDPVLKQVKALLSYFDIPFDDHFGFFYKVRK</sequence>
<reference evidence="7" key="1">
    <citation type="submission" date="2019-08" db="EMBL/GenBank/DDBJ databases">
        <title>The improved chromosome-level genome for the pearl oyster Pinctada fucata martensii using PacBio sequencing and Hi-C.</title>
        <authorList>
            <person name="Zheng Z."/>
        </authorList>
    </citation>
    <scope>NUCLEOTIDE SEQUENCE</scope>
    <source>
        <strain evidence="7">ZZ-2019</strain>
        <tissue evidence="7">Adductor muscle</tissue>
    </source>
</reference>
<comment type="caution">
    <text evidence="7">The sequence shown here is derived from an EMBL/GenBank/DDBJ whole genome shotgun (WGS) entry which is preliminary data.</text>
</comment>
<dbReference type="Pfam" id="PF01130">
    <property type="entry name" value="CD36"/>
    <property type="match status" value="1"/>
</dbReference>
<evidence type="ECO:0000313" key="7">
    <source>
        <dbReference type="EMBL" id="KAK3087571.1"/>
    </source>
</evidence>
<keyword evidence="3" id="KW-0812">Transmembrane</keyword>
<dbReference type="Proteomes" id="UP001186944">
    <property type="component" value="Unassembled WGS sequence"/>
</dbReference>
<evidence type="ECO:0000256" key="5">
    <source>
        <dbReference type="ARBA" id="ARBA00023136"/>
    </source>
</evidence>
<comment type="subcellular location">
    <subcellularLocation>
        <location evidence="1">Membrane</location>
    </subcellularLocation>
</comment>
<dbReference type="PANTHER" id="PTHR11923">
    <property type="entry name" value="SCAVENGER RECEPTOR CLASS B TYPE-1 SR-B1"/>
    <property type="match status" value="1"/>
</dbReference>
<comment type="similarity">
    <text evidence="2">Belongs to the CD36 family.</text>
</comment>
<evidence type="ECO:0000256" key="4">
    <source>
        <dbReference type="ARBA" id="ARBA00022989"/>
    </source>
</evidence>
<keyword evidence="8" id="KW-1185">Reference proteome</keyword>
<dbReference type="AlphaFoldDB" id="A0AA88XLI7"/>
<name>A0AA88XLI7_PINIB</name>
<organism evidence="7 8">
    <name type="scientific">Pinctada imbricata</name>
    <name type="common">Atlantic pearl-oyster</name>
    <name type="synonym">Pinctada martensii</name>
    <dbReference type="NCBI Taxonomy" id="66713"/>
    <lineage>
        <taxon>Eukaryota</taxon>
        <taxon>Metazoa</taxon>
        <taxon>Spiralia</taxon>
        <taxon>Lophotrochozoa</taxon>
        <taxon>Mollusca</taxon>
        <taxon>Bivalvia</taxon>
        <taxon>Autobranchia</taxon>
        <taxon>Pteriomorphia</taxon>
        <taxon>Pterioida</taxon>
        <taxon>Pterioidea</taxon>
        <taxon>Pteriidae</taxon>
        <taxon>Pinctada</taxon>
    </lineage>
</organism>
<gene>
    <name evidence="7" type="ORF">FSP39_007666</name>
</gene>